<dbReference type="InterPro" id="IPR015940">
    <property type="entry name" value="UBA"/>
</dbReference>
<evidence type="ECO:0000313" key="5">
    <source>
        <dbReference type="Proteomes" id="UP001497392"/>
    </source>
</evidence>
<dbReference type="InterPro" id="IPR026741">
    <property type="entry name" value="SNO"/>
</dbReference>
<evidence type="ECO:0000256" key="2">
    <source>
        <dbReference type="SAM" id="MobiDB-lite"/>
    </source>
</evidence>
<dbReference type="EMBL" id="CAXHTA020000005">
    <property type="protein sequence ID" value="CAL5221831.1"/>
    <property type="molecule type" value="Genomic_DNA"/>
</dbReference>
<protein>
    <submittedName>
        <fullName evidence="4">G4089 protein</fullName>
    </submittedName>
</protein>
<feature type="region of interest" description="Disordered" evidence="2">
    <location>
        <begin position="1187"/>
        <end position="1230"/>
    </location>
</feature>
<sequence>MADVRARALEALKAVYTQPKPEQEDERGVGGDETVSEALSKEIFSQYVCRTVNRGVPHPGDIAEAASISHIQLPDTTYPLFDSLPAPVVDTGKLSQLQLEGVLYACTKHQELLPSGHRAGFFIGDGAGVGKGRQIAGIILDNYARGRRRAVWLSTSTDLHHDAMRDLKALGCHITVVNNCQTLDKETRVSGLAKDMQEGVLFMTYSTLIGQGKGSKTRLQQVVDWVGGPEFDGCLIFDECHKAKNFVPGKEAQSTKVAACVQQIQNDLPKARVVYCSATGVSEVGNMAFMSRLGLWGPGSPFADFKAFLDSMKSRGVSFLEMLAMEMKSEGYYVARGLSFTNAEFMELKCELTADQTALYDAAVNVWQDLRGALSEAVELTGQGREVFKLFWSVQQRFFKLLCISMKVPTVVPEAKRALEQGCAVVIGLQTTGEAAADSMGLEPGQSCGSVSTTKQMLGHFVATHFPLKRETQKNGKSSIKAPDGAPEEGAIVQECLEMQKSLLQRISALPLPPNFLDTLIEKLGGPRAVAEMTGRKGRVVRDSKGHGVYELRAKPDSSEMDSLNVKEAAAFMKGEKVVAIVSDAASTGISLHASAEAKNQRRRVHFTCELPWSADKAIQQLGRSHRSNQVSAPIYKLAMTNIGGEQRFAAAVARRLQSLGALTRGDRRAASGVDLSESNFDSPLGRKSLRKMYDCIVMATGTLPPGVELIEVLEEAAEAEVSEVMASMPRKGDSLNAQDIVAAVQTLHVMLQDCVECMGVGANMTRSDNIAEEGTRAVSTVAQGAAVAKELGDVRRFLNRLLGLPMARQNLLFNYFACTLAAEIRAAKAEGRYYEGVSDLGGSHVSKVEPQVLWVDPYRGLKTLRHDLTLDRGVSFQAASRKLEHEQSAGDRSGFMRSRHPMFGRHMTLLALKKPGAQNYFSLVRPNTGESYFDMEGDELSMKYKRVSMEDAEQGWNEVYEASLDSCMHGMYCQQGADCQVGKRLTKVSMLSGSIVRVWGALESVLVRSESILSKSDRTMRIVRVNTGETTSLIGVRYPPQLLEDVVAVLASAQAAIPQLTAGGGLADIAHSTAGGQMGSSALQAAAMGAAMAVRTEPVTPVDPKSVAKALRAPKTVLDFFKAKPAEHSQDRSKKRDSSEALHEIQVNGADFAKRVKAQPGNEATEEDKSSVVQADSDCVEILPASVDPRSTGDVNSHAATNGHATQHSKVKQEDQQQQQQQQNMGPRSKVWLGTTSMKGEDSSAAATPGFGGDALSGQPATLMKQLSKGRKSNAGASQVEVQALLAMGFTEVQARKALQNCSHDVQRAANWLLAGT</sequence>
<evidence type="ECO:0000256" key="1">
    <source>
        <dbReference type="ARBA" id="ARBA00006992"/>
    </source>
</evidence>
<accession>A0ABP1FQY5</accession>
<dbReference type="Gene3D" id="3.40.50.300">
    <property type="entry name" value="P-loop containing nucleotide triphosphate hydrolases"/>
    <property type="match status" value="1"/>
</dbReference>
<dbReference type="PANTHER" id="PTHR12706">
    <property type="entry name" value="STRAWBERRY NOTCH-RELATED"/>
    <property type="match status" value="1"/>
</dbReference>
<comment type="caution">
    <text evidence="4">The sequence shown here is derived from an EMBL/GenBank/DDBJ whole genome shotgun (WGS) entry which is preliminary data.</text>
</comment>
<dbReference type="Pfam" id="PF13871">
    <property type="entry name" value="Helicase_C_4"/>
    <property type="match status" value="1"/>
</dbReference>
<proteinExistence type="inferred from homology"/>
<feature type="compositionally biased region" description="Polar residues" evidence="2">
    <location>
        <begin position="1194"/>
        <end position="1209"/>
    </location>
</feature>
<dbReference type="InterPro" id="IPR039187">
    <property type="entry name" value="SNO_AAA"/>
</dbReference>
<dbReference type="CDD" id="cd14297">
    <property type="entry name" value="UBA2_spUBP14_like"/>
    <property type="match status" value="1"/>
</dbReference>
<name>A0ABP1FQY5_9CHLO</name>
<dbReference type="Pfam" id="PF25373">
    <property type="entry name" value="SBNO"/>
    <property type="match status" value="1"/>
</dbReference>
<dbReference type="InterPro" id="IPR057332">
    <property type="entry name" value="SBNO_a/b_dom"/>
</dbReference>
<comment type="similarity">
    <text evidence="1">Belongs to the SBNO family.</text>
</comment>
<dbReference type="SUPFAM" id="SSF52540">
    <property type="entry name" value="P-loop containing nucleoside triphosphate hydrolases"/>
    <property type="match status" value="1"/>
</dbReference>
<dbReference type="InterPro" id="IPR009060">
    <property type="entry name" value="UBA-like_sf"/>
</dbReference>
<evidence type="ECO:0000259" key="3">
    <source>
        <dbReference type="PROSITE" id="PS50030"/>
    </source>
</evidence>
<organism evidence="4 5">
    <name type="scientific">Coccomyxa viridis</name>
    <dbReference type="NCBI Taxonomy" id="1274662"/>
    <lineage>
        <taxon>Eukaryota</taxon>
        <taxon>Viridiplantae</taxon>
        <taxon>Chlorophyta</taxon>
        <taxon>core chlorophytes</taxon>
        <taxon>Trebouxiophyceae</taxon>
        <taxon>Trebouxiophyceae incertae sedis</taxon>
        <taxon>Coccomyxaceae</taxon>
        <taxon>Coccomyxa</taxon>
    </lineage>
</organism>
<evidence type="ECO:0000313" key="4">
    <source>
        <dbReference type="EMBL" id="CAL5221831.1"/>
    </source>
</evidence>
<dbReference type="PANTHER" id="PTHR12706:SF33">
    <property type="entry name" value="PROTEIN WITH HELICASE_C DOMAIN"/>
    <property type="match status" value="1"/>
</dbReference>
<dbReference type="SMART" id="SM00165">
    <property type="entry name" value="UBA"/>
    <property type="match status" value="1"/>
</dbReference>
<dbReference type="Proteomes" id="UP001497392">
    <property type="component" value="Unassembled WGS sequence"/>
</dbReference>
<dbReference type="InterPro" id="IPR027417">
    <property type="entry name" value="P-loop_NTPase"/>
</dbReference>
<reference evidence="4 5" key="1">
    <citation type="submission" date="2024-06" db="EMBL/GenBank/DDBJ databases">
        <authorList>
            <person name="Kraege A."/>
            <person name="Thomma B."/>
        </authorList>
    </citation>
    <scope>NUCLEOTIDE SEQUENCE [LARGE SCALE GENOMIC DNA]</scope>
</reference>
<dbReference type="Gene3D" id="1.10.8.10">
    <property type="entry name" value="DNA helicase RuvA subunit, C-terminal domain"/>
    <property type="match status" value="1"/>
</dbReference>
<feature type="domain" description="UBA" evidence="3">
    <location>
        <begin position="1277"/>
        <end position="1317"/>
    </location>
</feature>
<dbReference type="Pfam" id="PF00627">
    <property type="entry name" value="UBA"/>
    <property type="match status" value="1"/>
</dbReference>
<keyword evidence="5" id="KW-1185">Reference proteome</keyword>
<dbReference type="InterPro" id="IPR026937">
    <property type="entry name" value="SBNO_Helicase_C_dom"/>
</dbReference>
<gene>
    <name evidence="4" type="primary">g4089</name>
    <name evidence="4" type="ORF">VP750_LOCUS3490</name>
</gene>
<dbReference type="Pfam" id="PF13872">
    <property type="entry name" value="AAA_34"/>
    <property type="match status" value="1"/>
</dbReference>
<dbReference type="SUPFAM" id="SSF46934">
    <property type="entry name" value="UBA-like"/>
    <property type="match status" value="1"/>
</dbReference>
<dbReference type="PROSITE" id="PS50030">
    <property type="entry name" value="UBA"/>
    <property type="match status" value="1"/>
</dbReference>
<feature type="region of interest" description="Disordered" evidence="2">
    <location>
        <begin position="1123"/>
        <end position="1142"/>
    </location>
</feature>